<keyword evidence="1" id="KW-1133">Transmembrane helix</keyword>
<organism evidence="2 3">
    <name type="scientific">Agrococcus sediminis</name>
    <dbReference type="NCBI Taxonomy" id="2599924"/>
    <lineage>
        <taxon>Bacteria</taxon>
        <taxon>Bacillati</taxon>
        <taxon>Actinomycetota</taxon>
        <taxon>Actinomycetes</taxon>
        <taxon>Micrococcales</taxon>
        <taxon>Microbacteriaceae</taxon>
        <taxon>Agrococcus</taxon>
    </lineage>
</organism>
<name>A0A5M8QM98_9MICO</name>
<dbReference type="AlphaFoldDB" id="A0A5M8QM98"/>
<evidence type="ECO:0000256" key="1">
    <source>
        <dbReference type="SAM" id="Phobius"/>
    </source>
</evidence>
<feature type="transmembrane region" description="Helical" evidence="1">
    <location>
        <begin position="101"/>
        <end position="120"/>
    </location>
</feature>
<protein>
    <submittedName>
        <fullName evidence="2">Uncharacterized protein</fullName>
    </submittedName>
</protein>
<proteinExistence type="predicted"/>
<feature type="transmembrane region" description="Helical" evidence="1">
    <location>
        <begin position="20"/>
        <end position="50"/>
    </location>
</feature>
<dbReference type="EMBL" id="VOIR01000011">
    <property type="protein sequence ID" value="KAA6436090.1"/>
    <property type="molecule type" value="Genomic_DNA"/>
</dbReference>
<reference evidence="2 3" key="1">
    <citation type="submission" date="2019-08" db="EMBL/GenBank/DDBJ databases">
        <title>Agrococcus lahaulensis sp. nov., isolated from a cold desert of the Indian Himalayas.</title>
        <authorList>
            <person name="Qu J.H."/>
        </authorList>
    </citation>
    <scope>NUCLEOTIDE SEQUENCE [LARGE SCALE GENOMIC DNA]</scope>
    <source>
        <strain evidence="2 3">NS18</strain>
    </source>
</reference>
<dbReference type="RefSeq" id="WP_146354577.1">
    <property type="nucleotide sequence ID" value="NZ_VOIR01000011.1"/>
</dbReference>
<sequence>MSLHARMRLDGDGVRTGERLPPAIALTIIPLAVYAFAGSGSATVTGWSMISGDGSSETWLSDPVTLRLVPSLWVFLLAIGIAVAAHLVARDRWAQDPVRAVDAKIAGVIAVWVVVGLAYFGGWAWLAAVGGGAVEASVPFPLMGYITAAAS</sequence>
<accession>A0A5M8QM98</accession>
<gene>
    <name evidence="2" type="ORF">FQ330_01270</name>
</gene>
<keyword evidence="1" id="KW-0472">Membrane</keyword>
<evidence type="ECO:0000313" key="3">
    <source>
        <dbReference type="Proteomes" id="UP000323221"/>
    </source>
</evidence>
<comment type="caution">
    <text evidence="2">The sequence shown here is derived from an EMBL/GenBank/DDBJ whole genome shotgun (WGS) entry which is preliminary data.</text>
</comment>
<dbReference type="Proteomes" id="UP000323221">
    <property type="component" value="Unassembled WGS sequence"/>
</dbReference>
<keyword evidence="1" id="KW-0812">Transmembrane</keyword>
<evidence type="ECO:0000313" key="2">
    <source>
        <dbReference type="EMBL" id="KAA6436090.1"/>
    </source>
</evidence>
<keyword evidence="3" id="KW-1185">Reference proteome</keyword>
<feature type="transmembrane region" description="Helical" evidence="1">
    <location>
        <begin position="70"/>
        <end position="89"/>
    </location>
</feature>